<evidence type="ECO:0000256" key="1">
    <source>
        <dbReference type="SAM" id="Coils"/>
    </source>
</evidence>
<evidence type="ECO:0000313" key="3">
    <source>
        <dbReference type="EMBL" id="KFA66625.1"/>
    </source>
</evidence>
<evidence type="ECO:0000256" key="2">
    <source>
        <dbReference type="SAM" id="MobiDB-lite"/>
    </source>
</evidence>
<dbReference type="InParanoid" id="A0A084QRP0"/>
<dbReference type="STRING" id="1283841.A0A084QRP0"/>
<accession>A0A084QRP0</accession>
<dbReference type="FunCoup" id="A0A084QRP0">
    <property type="interactions" value="22"/>
</dbReference>
<feature type="compositionally biased region" description="Polar residues" evidence="2">
    <location>
        <begin position="310"/>
        <end position="323"/>
    </location>
</feature>
<organism evidence="3 4">
    <name type="scientific">Stachybotrys chlorohalonatus (strain IBT 40285)</name>
    <dbReference type="NCBI Taxonomy" id="1283841"/>
    <lineage>
        <taxon>Eukaryota</taxon>
        <taxon>Fungi</taxon>
        <taxon>Dikarya</taxon>
        <taxon>Ascomycota</taxon>
        <taxon>Pezizomycotina</taxon>
        <taxon>Sordariomycetes</taxon>
        <taxon>Hypocreomycetidae</taxon>
        <taxon>Hypocreales</taxon>
        <taxon>Stachybotryaceae</taxon>
        <taxon>Stachybotrys</taxon>
    </lineage>
</organism>
<feature type="compositionally biased region" description="Low complexity" evidence="2">
    <location>
        <begin position="276"/>
        <end position="285"/>
    </location>
</feature>
<feature type="region of interest" description="Disordered" evidence="2">
    <location>
        <begin position="204"/>
        <end position="364"/>
    </location>
</feature>
<sequence>MSKARVLKFNRSDSASAHVLIEATPKGSKPLDLKLVATEGEGIFVASLKDDRVNSLRVKNCPASEGEWHSILQSLFTQEPHPDIEATATVETESLLSITIRKRLQGITQRLGSVDLKYEYREIELFDWCAIAADAAATNRKACAALENRVSEQDGIIAELKAQLDELVRAKEEDETALLRNARDLINEKKVKIREYHKIIEATRSPFKNSSTPEPQLPSNPIARRPKESRPRKRKAKALASLDKEEDGIEAMDVDSVKSEQDQTDSGHVTDTTASVANDSDANGGADDDDDDDDVVVPTSDTRTLVMKESTMQAVRTKAQQGQPKKASHEPPPRRDLPFTNIKPTKAQPTPGAGGSETESDDEL</sequence>
<dbReference type="PANTHER" id="PTHR42067">
    <property type="entry name" value="YALI0C15378P"/>
    <property type="match status" value="1"/>
</dbReference>
<keyword evidence="4" id="KW-1185">Reference proteome</keyword>
<reference evidence="3 4" key="1">
    <citation type="journal article" date="2014" name="BMC Genomics">
        <title>Comparative genome sequencing reveals chemotype-specific gene clusters in the toxigenic black mold Stachybotrys.</title>
        <authorList>
            <person name="Semeiks J."/>
            <person name="Borek D."/>
            <person name="Otwinowski Z."/>
            <person name="Grishin N.V."/>
        </authorList>
    </citation>
    <scope>NUCLEOTIDE SEQUENCE [LARGE SCALE GENOMIC DNA]</scope>
    <source>
        <strain evidence="3 4">IBT 40285</strain>
    </source>
</reference>
<keyword evidence="1" id="KW-0175">Coiled coil</keyword>
<dbReference type="EMBL" id="KL660417">
    <property type="protein sequence ID" value="KFA66625.1"/>
    <property type="molecule type" value="Genomic_DNA"/>
</dbReference>
<dbReference type="SUPFAM" id="SSF58022">
    <property type="entry name" value="XRCC4, C-terminal oligomerization domain"/>
    <property type="match status" value="1"/>
</dbReference>
<dbReference type="Proteomes" id="UP000028524">
    <property type="component" value="Unassembled WGS sequence"/>
</dbReference>
<evidence type="ECO:0000313" key="4">
    <source>
        <dbReference type="Proteomes" id="UP000028524"/>
    </source>
</evidence>
<feature type="compositionally biased region" description="Polar residues" evidence="2">
    <location>
        <begin position="206"/>
        <end position="219"/>
    </location>
</feature>
<dbReference type="OrthoDB" id="8064436at2759"/>
<feature type="compositionally biased region" description="Acidic residues" evidence="2">
    <location>
        <begin position="244"/>
        <end position="253"/>
    </location>
</feature>
<feature type="compositionally biased region" description="Acidic residues" evidence="2">
    <location>
        <begin position="286"/>
        <end position="295"/>
    </location>
</feature>
<name>A0A084QRP0_STAC4</name>
<proteinExistence type="predicted"/>
<protein>
    <submittedName>
        <fullName evidence="3">Uncharacterized protein</fullName>
    </submittedName>
</protein>
<feature type="compositionally biased region" description="Polar residues" evidence="2">
    <location>
        <begin position="264"/>
        <end position="275"/>
    </location>
</feature>
<dbReference type="OMA" id="IQLFDWS"/>
<dbReference type="PANTHER" id="PTHR42067:SF1">
    <property type="entry name" value="MITOTIC APPARATUS PROTEIN P62"/>
    <property type="match status" value="1"/>
</dbReference>
<gene>
    <name evidence="3" type="ORF">S40285_03063</name>
</gene>
<feature type="coiled-coil region" evidence="1">
    <location>
        <begin position="143"/>
        <end position="177"/>
    </location>
</feature>
<feature type="compositionally biased region" description="Basic and acidic residues" evidence="2">
    <location>
        <begin position="327"/>
        <end position="337"/>
    </location>
</feature>
<dbReference type="HOGENOM" id="CLU_044616_0_0_1"/>
<dbReference type="AlphaFoldDB" id="A0A084QRP0"/>